<proteinExistence type="predicted"/>
<name>A0A2T0S2I6_9ACTN</name>
<gene>
    <name evidence="2" type="ORF">CLV70_110228</name>
</gene>
<organism evidence="2 3">
    <name type="scientific">Pseudosporangium ferrugineum</name>
    <dbReference type="NCBI Taxonomy" id="439699"/>
    <lineage>
        <taxon>Bacteria</taxon>
        <taxon>Bacillati</taxon>
        <taxon>Actinomycetota</taxon>
        <taxon>Actinomycetes</taxon>
        <taxon>Micromonosporales</taxon>
        <taxon>Micromonosporaceae</taxon>
        <taxon>Pseudosporangium</taxon>
    </lineage>
</organism>
<keyword evidence="2" id="KW-0808">Transferase</keyword>
<dbReference type="Gene3D" id="3.90.1200.10">
    <property type="match status" value="1"/>
</dbReference>
<comment type="caution">
    <text evidence="2">The sequence shown here is derived from an EMBL/GenBank/DDBJ whole genome shotgun (WGS) entry which is preliminary data.</text>
</comment>
<dbReference type="OrthoDB" id="101887at2"/>
<evidence type="ECO:0000313" key="3">
    <source>
        <dbReference type="Proteomes" id="UP000239209"/>
    </source>
</evidence>
<protein>
    <submittedName>
        <fullName evidence="2">Phosphotransferase family enzyme</fullName>
    </submittedName>
</protein>
<dbReference type="GO" id="GO:0016740">
    <property type="term" value="F:transferase activity"/>
    <property type="evidence" value="ECO:0007669"/>
    <property type="project" value="UniProtKB-KW"/>
</dbReference>
<dbReference type="RefSeq" id="WP_106128471.1">
    <property type="nucleotide sequence ID" value="NZ_PVZG01000010.1"/>
</dbReference>
<dbReference type="AlphaFoldDB" id="A0A2T0S2I6"/>
<dbReference type="InterPro" id="IPR002575">
    <property type="entry name" value="Aminoglycoside_PTrfase"/>
</dbReference>
<sequence length="392" mass="41792">MGRTVTLVLVDAAGETLGALPPFDVELPWWQEVSEVVAEARARYGVRVTVLRLLSAANAAPPGGEVTYLAQVREPVEVALKPWDDNRDPAPLRAPWAVPGGPAASLSWAAAALGRGDLVAVQQRTWNLSAIWRLEDGGGEPVAWLKQVPVLLAHEATVLRLVAAAAPGLVPAVLAAGDAGRTLLAHVPGEDRYGAGAAFCTRVAADLHPVQAHFATRTGELLAAGVPDRRLSFDRFARVAEPWLDTVDGLAELMDELPARLAAIDACGMPDTLVHGDLHPGNVREASGRRVIVDWGDAIVSHPALDILRLTADLPEPDAAALIAEWAGRWRENAPDSDPETAAALMRPVAALRSAALYQEFLDHIEDSERPYHEQDVPERLHAAVTTAAQLG</sequence>
<evidence type="ECO:0000313" key="2">
    <source>
        <dbReference type="EMBL" id="PRY27641.1"/>
    </source>
</evidence>
<dbReference type="InterPro" id="IPR011009">
    <property type="entry name" value="Kinase-like_dom_sf"/>
</dbReference>
<dbReference type="Proteomes" id="UP000239209">
    <property type="component" value="Unassembled WGS sequence"/>
</dbReference>
<accession>A0A2T0S2I6</accession>
<dbReference type="EMBL" id="PVZG01000010">
    <property type="protein sequence ID" value="PRY27641.1"/>
    <property type="molecule type" value="Genomic_DNA"/>
</dbReference>
<keyword evidence="3" id="KW-1185">Reference proteome</keyword>
<reference evidence="2 3" key="1">
    <citation type="submission" date="2018-03" db="EMBL/GenBank/DDBJ databases">
        <title>Genomic Encyclopedia of Archaeal and Bacterial Type Strains, Phase II (KMG-II): from individual species to whole genera.</title>
        <authorList>
            <person name="Goeker M."/>
        </authorList>
    </citation>
    <scope>NUCLEOTIDE SEQUENCE [LARGE SCALE GENOMIC DNA]</scope>
    <source>
        <strain evidence="2 3">DSM 45348</strain>
    </source>
</reference>
<dbReference type="Pfam" id="PF01636">
    <property type="entry name" value="APH"/>
    <property type="match status" value="1"/>
</dbReference>
<feature type="domain" description="Aminoglycoside phosphotransferase" evidence="1">
    <location>
        <begin position="151"/>
        <end position="333"/>
    </location>
</feature>
<evidence type="ECO:0000259" key="1">
    <source>
        <dbReference type="Pfam" id="PF01636"/>
    </source>
</evidence>
<dbReference type="SUPFAM" id="SSF56112">
    <property type="entry name" value="Protein kinase-like (PK-like)"/>
    <property type="match status" value="1"/>
</dbReference>